<dbReference type="NCBIfam" id="TIGR01383">
    <property type="entry name" value="not_thiJ"/>
    <property type="match status" value="1"/>
</dbReference>
<dbReference type="Gene3D" id="3.40.50.880">
    <property type="match status" value="1"/>
</dbReference>
<sequence length="195" mass="21453">MLPKVLICLTNGVEDIEAVTIIDLLNRAKITTISTNVTNTDTLIITCAYGTKIIVDVTLSKIITKEFDALILPGGLEASKTYRDNELVINKIKELRDAKKIVGALCASPAIVIAYHNLYPDANMTCYPQLNHKINNNKFIESPICYDEKAKLLTGQGPGTTIEFSLKLIELLSNKKIAQKIASQLILPINIINNT</sequence>
<name>A0AAT9G4G8_9ENTR</name>
<reference evidence="2" key="2">
    <citation type="submission" date="2023-10" db="EMBL/GenBank/DDBJ databases">
        <authorList>
            <person name="Koga R."/>
            <person name="Fukatsu T."/>
        </authorList>
    </citation>
    <scope>NUCLEOTIDE SEQUENCE</scope>
    <source>
        <strain evidence="2">Kw-01</strain>
    </source>
</reference>
<feature type="domain" description="DJ-1/PfpI" evidence="1">
    <location>
        <begin position="4"/>
        <end position="170"/>
    </location>
</feature>
<dbReference type="InterPro" id="IPR006287">
    <property type="entry name" value="DJ-1"/>
</dbReference>
<gene>
    <name evidence="2" type="ORF">ACHINZ_2800</name>
</gene>
<dbReference type="CDD" id="cd03135">
    <property type="entry name" value="GATase1_DJ-1"/>
    <property type="match status" value="1"/>
</dbReference>
<accession>A0AAT9G4G8</accession>
<evidence type="ECO:0000259" key="1">
    <source>
        <dbReference type="Pfam" id="PF01965"/>
    </source>
</evidence>
<dbReference type="AlphaFoldDB" id="A0AAT9G4G8"/>
<reference evidence="2" key="1">
    <citation type="journal article" date="2023" name="Front. Microbiol.">
        <title>Genome analysis of Candidatus Aschnera chinzeii, the bacterial endosymbiont of the blood-sucking bat fly Penicillidia jenynsii (Insecta: Diptera: Nycteribiidae).</title>
        <authorList>
            <person name="Koga R."/>
            <person name="Moriyama M."/>
            <person name="Nozaki T."/>
            <person name="Fukatsu T."/>
        </authorList>
    </citation>
    <scope>NUCLEOTIDE SEQUENCE</scope>
    <source>
        <strain evidence="2">Kw-01</strain>
    </source>
</reference>
<dbReference type="GO" id="GO:0005737">
    <property type="term" value="C:cytoplasm"/>
    <property type="evidence" value="ECO:0007669"/>
    <property type="project" value="TreeGrafter"/>
</dbReference>
<organism evidence="2">
    <name type="scientific">Candidatus Aschnera chinzeii</name>
    <dbReference type="NCBI Taxonomy" id="1485666"/>
    <lineage>
        <taxon>Bacteria</taxon>
        <taxon>Pseudomonadati</taxon>
        <taxon>Pseudomonadota</taxon>
        <taxon>Gammaproteobacteria</taxon>
        <taxon>Enterobacterales</taxon>
        <taxon>Enterobacteriaceae</taxon>
        <taxon>Candidatus Aschnera</taxon>
    </lineage>
</organism>
<dbReference type="InterPro" id="IPR029062">
    <property type="entry name" value="Class_I_gatase-like"/>
</dbReference>
<protein>
    <submittedName>
        <fullName evidence="2">DJ-1/PfpI family protein</fullName>
    </submittedName>
</protein>
<evidence type="ECO:0000313" key="2">
    <source>
        <dbReference type="EMBL" id="BET44608.1"/>
    </source>
</evidence>
<proteinExistence type="predicted"/>
<dbReference type="PANTHER" id="PTHR48094:SF12">
    <property type="entry name" value="PARKINSON DISEASE PROTEIN 7 HOMOLOG"/>
    <property type="match status" value="1"/>
</dbReference>
<dbReference type="InterPro" id="IPR050325">
    <property type="entry name" value="Prot/Nucl_acid_deglycase"/>
</dbReference>
<dbReference type="InterPro" id="IPR002818">
    <property type="entry name" value="DJ-1/PfpI"/>
</dbReference>
<dbReference type="PANTHER" id="PTHR48094">
    <property type="entry name" value="PROTEIN/NUCLEIC ACID DEGLYCASE DJ-1-RELATED"/>
    <property type="match status" value="1"/>
</dbReference>
<dbReference type="SUPFAM" id="SSF52317">
    <property type="entry name" value="Class I glutamine amidotransferase-like"/>
    <property type="match status" value="1"/>
</dbReference>
<dbReference type="Pfam" id="PF01965">
    <property type="entry name" value="DJ-1_PfpI"/>
    <property type="match status" value="1"/>
</dbReference>
<dbReference type="EMBL" id="AP028961">
    <property type="protein sequence ID" value="BET44608.1"/>
    <property type="molecule type" value="Genomic_DNA"/>
</dbReference>